<dbReference type="EMBL" id="JAAXPE010000018">
    <property type="protein sequence ID" value="NKY87452.1"/>
    <property type="molecule type" value="Genomic_DNA"/>
</dbReference>
<keyword evidence="4" id="KW-1185">Reference proteome</keyword>
<feature type="compositionally biased region" description="Polar residues" evidence="1">
    <location>
        <begin position="231"/>
        <end position="246"/>
    </location>
</feature>
<sequence length="246" mass="24802">MNPYPPGYSAVPPPAWGAPPNYPGVQQFSRPGPARNRSAADIVAGVGLMVAAIVSAAHSIWGMFGRGGGYSVFEYGMGVVLIPFWVVCLVALVGGIGLSVAGSGSMRLRTVASLGAGPLLLTVAQHVVALFFDSYLRWSDNGNWLVIPTAVAVLAAVGGLVAGRPGTSAGPAYPPLPAGFAPYPGMSGHPGAPAAPPGYPVHPGPAAPQSSTPQSWPQHPGLAAPDASPLSGPSGTQRPEPSTPQH</sequence>
<evidence type="ECO:0000313" key="4">
    <source>
        <dbReference type="Proteomes" id="UP000523447"/>
    </source>
</evidence>
<comment type="caution">
    <text evidence="3">The sequence shown here is derived from an EMBL/GenBank/DDBJ whole genome shotgun (WGS) entry which is preliminary data.</text>
</comment>
<evidence type="ECO:0000256" key="1">
    <source>
        <dbReference type="SAM" id="MobiDB-lite"/>
    </source>
</evidence>
<dbReference type="Proteomes" id="UP000523447">
    <property type="component" value="Unassembled WGS sequence"/>
</dbReference>
<keyword evidence="2" id="KW-1133">Transmembrane helix</keyword>
<reference evidence="3 4" key="1">
    <citation type="submission" date="2020-04" db="EMBL/GenBank/DDBJ databases">
        <title>MicrobeNet Type strains.</title>
        <authorList>
            <person name="Nicholson A.C."/>
        </authorList>
    </citation>
    <scope>NUCLEOTIDE SEQUENCE [LARGE SCALE GENOMIC DNA]</scope>
    <source>
        <strain evidence="3 4">DSM 44445</strain>
    </source>
</reference>
<feature type="compositionally biased region" description="Pro residues" evidence="1">
    <location>
        <begin position="193"/>
        <end position="206"/>
    </location>
</feature>
<evidence type="ECO:0000313" key="3">
    <source>
        <dbReference type="EMBL" id="NKY87452.1"/>
    </source>
</evidence>
<evidence type="ECO:0000256" key="2">
    <source>
        <dbReference type="SAM" id="Phobius"/>
    </source>
</evidence>
<feature type="transmembrane region" description="Helical" evidence="2">
    <location>
        <begin position="110"/>
        <end position="132"/>
    </location>
</feature>
<keyword evidence="2" id="KW-0472">Membrane</keyword>
<accession>A0A7X6LZJ6</accession>
<protein>
    <submittedName>
        <fullName evidence="3">Uncharacterized protein</fullName>
    </submittedName>
</protein>
<dbReference type="AlphaFoldDB" id="A0A7X6LZJ6"/>
<feature type="region of interest" description="Disordered" evidence="1">
    <location>
        <begin position="189"/>
        <end position="246"/>
    </location>
</feature>
<feature type="transmembrane region" description="Helical" evidence="2">
    <location>
        <begin position="39"/>
        <end position="63"/>
    </location>
</feature>
<feature type="transmembrane region" description="Helical" evidence="2">
    <location>
        <begin position="75"/>
        <end position="98"/>
    </location>
</feature>
<gene>
    <name evidence="3" type="ORF">HGA07_17665</name>
</gene>
<name>A0A7X6LZJ6_9NOCA</name>
<dbReference type="RefSeq" id="WP_040718535.1">
    <property type="nucleotide sequence ID" value="NZ_CAWPHS010000010.1"/>
</dbReference>
<proteinExistence type="predicted"/>
<keyword evidence="2" id="KW-0812">Transmembrane</keyword>
<organism evidence="3 4">
    <name type="scientific">Nocardia veterana</name>
    <dbReference type="NCBI Taxonomy" id="132249"/>
    <lineage>
        <taxon>Bacteria</taxon>
        <taxon>Bacillati</taxon>
        <taxon>Actinomycetota</taxon>
        <taxon>Actinomycetes</taxon>
        <taxon>Mycobacteriales</taxon>
        <taxon>Nocardiaceae</taxon>
        <taxon>Nocardia</taxon>
    </lineage>
</organism>
<feature type="transmembrane region" description="Helical" evidence="2">
    <location>
        <begin position="144"/>
        <end position="163"/>
    </location>
</feature>